<accession>A0A923PRJ1</accession>
<gene>
    <name evidence="8" type="ORF">H9S92_18425</name>
</gene>
<protein>
    <submittedName>
        <fullName evidence="8">RagB/SusD family nutrient uptake outer membrane protein</fullName>
    </submittedName>
</protein>
<evidence type="ECO:0000256" key="2">
    <source>
        <dbReference type="ARBA" id="ARBA00006275"/>
    </source>
</evidence>
<dbReference type="Gene3D" id="1.25.40.10">
    <property type="entry name" value="Tetratricopeptide repeat domain"/>
    <property type="match status" value="1"/>
</dbReference>
<organism evidence="8 9">
    <name type="scientific">Neolewinella lacunae</name>
    <dbReference type="NCBI Taxonomy" id="1517758"/>
    <lineage>
        <taxon>Bacteria</taxon>
        <taxon>Pseudomonadati</taxon>
        <taxon>Bacteroidota</taxon>
        <taxon>Saprospiria</taxon>
        <taxon>Saprospirales</taxon>
        <taxon>Lewinellaceae</taxon>
        <taxon>Neolewinella</taxon>
    </lineage>
</organism>
<comment type="caution">
    <text evidence="8">The sequence shown here is derived from an EMBL/GenBank/DDBJ whole genome shotgun (WGS) entry which is preliminary data.</text>
</comment>
<keyword evidence="3" id="KW-0732">Signal</keyword>
<dbReference type="InterPro" id="IPR011990">
    <property type="entry name" value="TPR-like_helical_dom_sf"/>
</dbReference>
<evidence type="ECO:0000256" key="5">
    <source>
        <dbReference type="ARBA" id="ARBA00023237"/>
    </source>
</evidence>
<dbReference type="GO" id="GO:0009279">
    <property type="term" value="C:cell outer membrane"/>
    <property type="evidence" value="ECO:0007669"/>
    <property type="project" value="UniProtKB-SubCell"/>
</dbReference>
<sequence>MRTRPKPTTLNRSILLLSLLLWTASGCLKLEVEPRSLEATEQFFADESAYAASLARLYAGLAVTGQQGPSGAPDLQNMDEGFSSYLRQYWQLQELTTEEAIIGWTDDGLPDLHAHTWTSDNQFVRTMYSRIYFQVAQVNEFLRQSTEEKLRQRNVSDATRGRVPGYRAEARFLRALSYLQGMDLFGAIPLYTENNPLGGAPLPQSNRGILFDFLESELHDILAYLPEPGAQQYGRIDRAAVWALQARLFLNAEVYTGRLRYDECLQACRKIIQSGRYRLAEDYRHLFLTDNHTSPEIIFAIPFDGLNTQTWGGMTYLIHAALGGSMRPEDYGVRGAWAGLRTTSALVELFTRQAFPDRRADFYTAGQRLEIERVSDFQQGYALPKYRNLDQAGVPGSNETFPDTDFPLFRLGEIYLTYAEATLRGAAGGERATALEYLNALRQRAGAEDLLTDADLHLDYLLDERARELHWEAHRRTDLIRFGQFTTNRTWPWKGGVAAGTFTPEYRALFPIPEAELLANPALRQNAGY</sequence>
<dbReference type="EMBL" id="JACSIT010000149">
    <property type="protein sequence ID" value="MBC6996153.1"/>
    <property type="molecule type" value="Genomic_DNA"/>
</dbReference>
<evidence type="ECO:0000259" key="7">
    <source>
        <dbReference type="Pfam" id="PF14322"/>
    </source>
</evidence>
<name>A0A923PRJ1_9BACT</name>
<keyword evidence="4" id="KW-0472">Membrane</keyword>
<reference evidence="8" key="1">
    <citation type="submission" date="2020-08" db="EMBL/GenBank/DDBJ databases">
        <title>Lewinella bacteria from marine environments.</title>
        <authorList>
            <person name="Zhong Y."/>
        </authorList>
    </citation>
    <scope>NUCLEOTIDE SEQUENCE</scope>
    <source>
        <strain evidence="8">KCTC 42187</strain>
    </source>
</reference>
<evidence type="ECO:0000256" key="1">
    <source>
        <dbReference type="ARBA" id="ARBA00004442"/>
    </source>
</evidence>
<evidence type="ECO:0000259" key="6">
    <source>
        <dbReference type="Pfam" id="PF07980"/>
    </source>
</evidence>
<proteinExistence type="inferred from homology"/>
<dbReference type="Gene3D" id="1.25.40.390">
    <property type="match status" value="1"/>
</dbReference>
<evidence type="ECO:0000313" key="8">
    <source>
        <dbReference type="EMBL" id="MBC6996153.1"/>
    </source>
</evidence>
<dbReference type="InterPro" id="IPR033985">
    <property type="entry name" value="SusD-like_N"/>
</dbReference>
<dbReference type="Gene3D" id="1.10.3780.10">
    <property type="entry name" value="SusD-like"/>
    <property type="match status" value="1"/>
</dbReference>
<dbReference type="CDD" id="cd08977">
    <property type="entry name" value="SusD"/>
    <property type="match status" value="1"/>
</dbReference>
<feature type="domain" description="SusD-like N-terminal" evidence="7">
    <location>
        <begin position="112"/>
        <end position="250"/>
    </location>
</feature>
<comment type="similarity">
    <text evidence="2">Belongs to the SusD family.</text>
</comment>
<dbReference type="InterPro" id="IPR012944">
    <property type="entry name" value="SusD_RagB_dom"/>
</dbReference>
<dbReference type="AlphaFoldDB" id="A0A923PRJ1"/>
<dbReference type="Pfam" id="PF07980">
    <property type="entry name" value="SusD_RagB"/>
    <property type="match status" value="1"/>
</dbReference>
<dbReference type="PROSITE" id="PS51257">
    <property type="entry name" value="PROKAR_LIPOPROTEIN"/>
    <property type="match status" value="1"/>
</dbReference>
<keyword evidence="9" id="KW-1185">Reference proteome</keyword>
<evidence type="ECO:0000256" key="4">
    <source>
        <dbReference type="ARBA" id="ARBA00023136"/>
    </source>
</evidence>
<dbReference type="Pfam" id="PF14322">
    <property type="entry name" value="SusD-like_3"/>
    <property type="match status" value="1"/>
</dbReference>
<comment type="subcellular location">
    <subcellularLocation>
        <location evidence="1">Cell outer membrane</location>
    </subcellularLocation>
</comment>
<dbReference type="SUPFAM" id="SSF48452">
    <property type="entry name" value="TPR-like"/>
    <property type="match status" value="1"/>
</dbReference>
<feature type="domain" description="RagB/SusD" evidence="6">
    <location>
        <begin position="378"/>
        <end position="529"/>
    </location>
</feature>
<keyword evidence="5" id="KW-0998">Cell outer membrane</keyword>
<evidence type="ECO:0000256" key="3">
    <source>
        <dbReference type="ARBA" id="ARBA00022729"/>
    </source>
</evidence>
<dbReference type="Proteomes" id="UP000650081">
    <property type="component" value="Unassembled WGS sequence"/>
</dbReference>
<evidence type="ECO:0000313" key="9">
    <source>
        <dbReference type="Proteomes" id="UP000650081"/>
    </source>
</evidence>